<evidence type="ECO:0000256" key="6">
    <source>
        <dbReference type="ARBA" id="ARBA00022989"/>
    </source>
</evidence>
<keyword evidence="7 8" id="KW-0472">Membrane</keyword>
<evidence type="ECO:0000256" key="3">
    <source>
        <dbReference type="ARBA" id="ARBA00022676"/>
    </source>
</evidence>
<reference evidence="10 11" key="1">
    <citation type="journal article" date="2016" name="Nat. Commun.">
        <title>Thousands of microbial genomes shed light on interconnected biogeochemical processes in an aquifer system.</title>
        <authorList>
            <person name="Anantharaman K."/>
            <person name="Brown C.T."/>
            <person name="Hug L.A."/>
            <person name="Sharon I."/>
            <person name="Castelle C.J."/>
            <person name="Probst A.J."/>
            <person name="Thomas B.C."/>
            <person name="Singh A."/>
            <person name="Wilkins M.J."/>
            <person name="Karaoz U."/>
            <person name="Brodie E.L."/>
            <person name="Williams K.H."/>
            <person name="Hubbard S.S."/>
            <person name="Banfield J.F."/>
        </authorList>
    </citation>
    <scope>NUCLEOTIDE SEQUENCE [LARGE SCALE GENOMIC DNA]</scope>
</reference>
<dbReference type="Pfam" id="PF13231">
    <property type="entry name" value="PMT_2"/>
    <property type="match status" value="1"/>
</dbReference>
<feature type="domain" description="Glycosyltransferase RgtA/B/C/D-like" evidence="9">
    <location>
        <begin position="102"/>
        <end position="261"/>
    </location>
</feature>
<evidence type="ECO:0000313" key="11">
    <source>
        <dbReference type="Proteomes" id="UP000179113"/>
    </source>
</evidence>
<protein>
    <recommendedName>
        <fullName evidence="9">Glycosyltransferase RgtA/B/C/D-like domain-containing protein</fullName>
    </recommendedName>
</protein>
<organism evidence="10 11">
    <name type="scientific">candidate division WWE3 bacterium RIFOXYC1_FULL_39_7</name>
    <dbReference type="NCBI Taxonomy" id="1802643"/>
    <lineage>
        <taxon>Bacteria</taxon>
        <taxon>Katanobacteria</taxon>
    </lineage>
</organism>
<dbReference type="Proteomes" id="UP000179113">
    <property type="component" value="Unassembled WGS sequence"/>
</dbReference>
<comment type="subcellular location">
    <subcellularLocation>
        <location evidence="1">Cell membrane</location>
        <topology evidence="1">Multi-pass membrane protein</topology>
    </subcellularLocation>
</comment>
<evidence type="ECO:0000256" key="7">
    <source>
        <dbReference type="ARBA" id="ARBA00023136"/>
    </source>
</evidence>
<feature type="transmembrane region" description="Helical" evidence="8">
    <location>
        <begin position="354"/>
        <end position="375"/>
    </location>
</feature>
<dbReference type="InterPro" id="IPR038731">
    <property type="entry name" value="RgtA/B/C-like"/>
</dbReference>
<dbReference type="GO" id="GO:0016763">
    <property type="term" value="F:pentosyltransferase activity"/>
    <property type="evidence" value="ECO:0007669"/>
    <property type="project" value="TreeGrafter"/>
</dbReference>
<dbReference type="PANTHER" id="PTHR33908">
    <property type="entry name" value="MANNOSYLTRANSFERASE YKCB-RELATED"/>
    <property type="match status" value="1"/>
</dbReference>
<feature type="transmembrane region" description="Helical" evidence="8">
    <location>
        <begin position="321"/>
        <end position="342"/>
    </location>
</feature>
<keyword evidence="4" id="KW-0808">Transferase</keyword>
<dbReference type="InterPro" id="IPR050297">
    <property type="entry name" value="LipidA_mod_glycosyltrf_83"/>
</dbReference>
<name>A0A1F4WI38_UNCKA</name>
<evidence type="ECO:0000256" key="8">
    <source>
        <dbReference type="SAM" id="Phobius"/>
    </source>
</evidence>
<feature type="transmembrane region" description="Helical" evidence="8">
    <location>
        <begin position="258"/>
        <end position="280"/>
    </location>
</feature>
<keyword evidence="5 8" id="KW-0812">Transmembrane</keyword>
<dbReference type="AlphaFoldDB" id="A0A1F4WI38"/>
<feature type="transmembrane region" description="Helical" evidence="8">
    <location>
        <begin position="212"/>
        <end position="237"/>
    </location>
</feature>
<gene>
    <name evidence="10" type="ORF">A2415_00425</name>
</gene>
<feature type="transmembrane region" description="Helical" evidence="8">
    <location>
        <begin position="6"/>
        <end position="26"/>
    </location>
</feature>
<evidence type="ECO:0000313" key="10">
    <source>
        <dbReference type="EMBL" id="OGC69115.1"/>
    </source>
</evidence>
<comment type="caution">
    <text evidence="10">The sequence shown here is derived from an EMBL/GenBank/DDBJ whole genome shotgun (WGS) entry which is preliminary data.</text>
</comment>
<keyword evidence="6 8" id="KW-1133">Transmembrane helix</keyword>
<evidence type="ECO:0000256" key="1">
    <source>
        <dbReference type="ARBA" id="ARBA00004651"/>
    </source>
</evidence>
<accession>A0A1F4WI38</accession>
<keyword evidence="2" id="KW-1003">Cell membrane</keyword>
<keyword evidence="3" id="KW-0328">Glycosyltransferase</keyword>
<dbReference type="GO" id="GO:0009103">
    <property type="term" value="P:lipopolysaccharide biosynthetic process"/>
    <property type="evidence" value="ECO:0007669"/>
    <property type="project" value="UniProtKB-ARBA"/>
</dbReference>
<dbReference type="PANTHER" id="PTHR33908:SF11">
    <property type="entry name" value="MEMBRANE PROTEIN"/>
    <property type="match status" value="1"/>
</dbReference>
<dbReference type="GO" id="GO:0005886">
    <property type="term" value="C:plasma membrane"/>
    <property type="evidence" value="ECO:0007669"/>
    <property type="project" value="UniProtKB-SubCell"/>
</dbReference>
<evidence type="ECO:0000259" key="9">
    <source>
        <dbReference type="Pfam" id="PF13231"/>
    </source>
</evidence>
<evidence type="ECO:0000256" key="5">
    <source>
        <dbReference type="ARBA" id="ARBA00022692"/>
    </source>
</evidence>
<feature type="transmembrane region" description="Helical" evidence="8">
    <location>
        <begin position="155"/>
        <end position="171"/>
    </location>
</feature>
<proteinExistence type="predicted"/>
<evidence type="ECO:0000256" key="4">
    <source>
        <dbReference type="ARBA" id="ARBA00022679"/>
    </source>
</evidence>
<sequence length="686" mass="78192">MRIKVAGFLSVIYFLLLFFTLPHYGINWDTINHLPRGQAYLHYFLTGERRYESLPTWKPYWQKTEGLGVDTDQVGDEISGRSYYQLDSNPFEWYLEIDGDGHPPLSDILSAVFNRVLFGELRLVNDIDAYRVYGVVLAASLVGLVYYWIAGVYGGLSGLVAALSLATYPLFWSESHFNTEKDVPETVYWTFMIYCVWRGVTQKNIRWTLLSGVFFGLALGTKFNVLFVGLVIVPWLTSYWLGKYWGRRKEFWKENRRILWVSLGAILLGGVIFVGSWPYLWFNFPEGVMRVFGFYRTIGMTTSIDPRFVGKWVINTYPIQWILYTTYIPVLVLAGLGVVRILREGLKEKTKLMVLMGLMLFVPVARVSVPGVTIYGGIRQIMEYVPALSIMAGLGAGFLTEKLKKRLSKPVVGLAMVIIFVPHVRHLVRIHPNENVYFNSLIGGLAGAKESDLPAWGNSFGAAYRQGVGYINENAEEGARVVYAFELIPNVPRIWYRQDLTIHNSRRSGYLRKGEYAITLTYQGTSNRSYYDMYLEGFLTPVYETSVDGVSILKVWRNDEAHLKRSVEEELVSMVQEKTDFGVRLELNEPRSLSRLELKYSEKNCNPVLGIYVQISLDGKSWARLPGSLPEDWLIPEIGEQPMGGGFIEPFVGQEVKYIDLVMSPVDACLSQVLSSKLYVFKESEK</sequence>
<evidence type="ECO:0000256" key="2">
    <source>
        <dbReference type="ARBA" id="ARBA00022475"/>
    </source>
</evidence>
<feature type="transmembrane region" description="Helical" evidence="8">
    <location>
        <begin position="130"/>
        <end position="149"/>
    </location>
</feature>
<dbReference type="EMBL" id="MEWA01000027">
    <property type="protein sequence ID" value="OGC69115.1"/>
    <property type="molecule type" value="Genomic_DNA"/>
</dbReference>